<evidence type="ECO:0000313" key="8">
    <source>
        <dbReference type="Proteomes" id="UP000263014"/>
    </source>
</evidence>
<dbReference type="EMBL" id="QSON01000001">
    <property type="protein sequence ID" value="RGJ08411.1"/>
    <property type="molecule type" value="Genomic_DNA"/>
</dbReference>
<reference evidence="1 5" key="1">
    <citation type="submission" date="2015-09" db="EMBL/GenBank/DDBJ databases">
        <authorList>
            <consortium name="Pathogen Informatics"/>
        </authorList>
    </citation>
    <scope>NUCLEOTIDE SEQUENCE [LARGE SCALE GENOMIC DNA]</scope>
    <source>
        <strain evidence="1 5">2789STDY5608850</strain>
    </source>
</reference>
<evidence type="ECO:0000313" key="1">
    <source>
        <dbReference type="EMBL" id="CUO34905.1"/>
    </source>
</evidence>
<dbReference type="RefSeq" id="WP_002600454.1">
    <property type="nucleotide sequence ID" value="NZ_CABIXC010000005.1"/>
</dbReference>
<evidence type="ECO:0000313" key="4">
    <source>
        <dbReference type="EMBL" id="RGL98533.1"/>
    </source>
</evidence>
<dbReference type="AlphaFoldDB" id="A0A174EF67"/>
<proteinExistence type="predicted"/>
<evidence type="ECO:0000313" key="7">
    <source>
        <dbReference type="Proteomes" id="UP000261257"/>
    </source>
</evidence>
<protein>
    <submittedName>
        <fullName evidence="1">Uncharacterized protein</fullName>
    </submittedName>
</protein>
<reference evidence="6 7" key="2">
    <citation type="submission" date="2018-08" db="EMBL/GenBank/DDBJ databases">
        <title>A genome reference for cultivated species of the human gut microbiota.</title>
        <authorList>
            <person name="Zou Y."/>
            <person name="Xue W."/>
            <person name="Luo G."/>
        </authorList>
    </citation>
    <scope>NUCLEOTIDE SEQUENCE [LARGE SCALE GENOMIC DNA]</scope>
    <source>
        <strain evidence="2 6">AF19-13AC</strain>
        <strain evidence="4 7">TF05-11AC</strain>
        <strain evidence="3 8">TM09-12</strain>
    </source>
</reference>
<evidence type="ECO:0000313" key="5">
    <source>
        <dbReference type="Proteomes" id="UP000095651"/>
    </source>
</evidence>
<dbReference type="EMBL" id="QTJW01000016">
    <property type="protein sequence ID" value="RGD68404.1"/>
    <property type="molecule type" value="Genomic_DNA"/>
</dbReference>
<sequence>MKKAILYKISYLVEVDEEEVSDHKGKEKFWKLAWGKLPEQEIVLDDQHKAEWQSTSTIYLDPLTMNCGQCAKCHGWTTDREKPDPIRGLSNGATVNGELLCDECLPEHHPWAF</sequence>
<dbReference type="OrthoDB" id="6692704at2"/>
<name>A0A174EF67_9FIRM</name>
<dbReference type="Proteomes" id="UP000095651">
    <property type="component" value="Unassembled WGS sequence"/>
</dbReference>
<dbReference type="Proteomes" id="UP000263014">
    <property type="component" value="Unassembled WGS sequence"/>
</dbReference>
<organism evidence="1 5">
    <name type="scientific">Hungatella hathewayi</name>
    <dbReference type="NCBI Taxonomy" id="154046"/>
    <lineage>
        <taxon>Bacteria</taxon>
        <taxon>Bacillati</taxon>
        <taxon>Bacillota</taxon>
        <taxon>Clostridia</taxon>
        <taxon>Lachnospirales</taxon>
        <taxon>Lachnospiraceae</taxon>
        <taxon>Hungatella</taxon>
    </lineage>
</organism>
<evidence type="ECO:0000313" key="3">
    <source>
        <dbReference type="EMBL" id="RGJ08411.1"/>
    </source>
</evidence>
<dbReference type="Proteomes" id="UP000261257">
    <property type="component" value="Unassembled WGS sequence"/>
</dbReference>
<evidence type="ECO:0000313" key="6">
    <source>
        <dbReference type="Proteomes" id="UP000261023"/>
    </source>
</evidence>
<dbReference type="GeneID" id="86064465"/>
<accession>A0A174EF67</accession>
<evidence type="ECO:0000313" key="2">
    <source>
        <dbReference type="EMBL" id="RGD68404.1"/>
    </source>
</evidence>
<dbReference type="EMBL" id="CYZE01000005">
    <property type="protein sequence ID" value="CUO34905.1"/>
    <property type="molecule type" value="Genomic_DNA"/>
</dbReference>
<gene>
    <name evidence="2" type="ORF">DWX31_21530</name>
    <name evidence="4" type="ORF">DXC39_23915</name>
    <name evidence="3" type="ORF">DXD79_03200</name>
    <name evidence="1" type="ORF">ERS852407_02573</name>
</gene>
<dbReference type="Proteomes" id="UP000261023">
    <property type="component" value="Unassembled WGS sequence"/>
</dbReference>
<dbReference type="EMBL" id="QSSQ01000033">
    <property type="protein sequence ID" value="RGL98533.1"/>
    <property type="molecule type" value="Genomic_DNA"/>
</dbReference>